<keyword evidence="2 3" id="KW-0067">ATP-binding</keyword>
<dbReference type="InterPro" id="IPR050206">
    <property type="entry name" value="FtsK/SpoIIIE/SftA"/>
</dbReference>
<evidence type="ECO:0000256" key="2">
    <source>
        <dbReference type="ARBA" id="ARBA00022840"/>
    </source>
</evidence>
<dbReference type="CDD" id="cd01127">
    <property type="entry name" value="TrwB_TraG_TraD_VirD4"/>
    <property type="match status" value="1"/>
</dbReference>
<dbReference type="GO" id="GO:0051301">
    <property type="term" value="P:cell division"/>
    <property type="evidence" value="ECO:0007669"/>
    <property type="project" value="UniProtKB-KW"/>
</dbReference>
<dbReference type="GO" id="GO:0005524">
    <property type="term" value="F:ATP binding"/>
    <property type="evidence" value="ECO:0007669"/>
    <property type="project" value="UniProtKB-UniRule"/>
</dbReference>
<gene>
    <name evidence="7" type="ORF">Rhe02_19320</name>
</gene>
<keyword evidence="5" id="KW-0472">Membrane</keyword>
<dbReference type="GO" id="GO:0003677">
    <property type="term" value="F:DNA binding"/>
    <property type="evidence" value="ECO:0007669"/>
    <property type="project" value="InterPro"/>
</dbReference>
<dbReference type="PROSITE" id="PS50901">
    <property type="entry name" value="FTSK"/>
    <property type="match status" value="2"/>
</dbReference>
<evidence type="ECO:0000313" key="8">
    <source>
        <dbReference type="Proteomes" id="UP000612899"/>
    </source>
</evidence>
<dbReference type="InterPro" id="IPR002543">
    <property type="entry name" value="FtsK_dom"/>
</dbReference>
<feature type="binding site" evidence="3">
    <location>
        <begin position="981"/>
        <end position="988"/>
    </location>
    <ligand>
        <name>ATP</name>
        <dbReference type="ChEBI" id="CHEBI:30616"/>
    </ligand>
</feature>
<keyword evidence="1 3" id="KW-0547">Nucleotide-binding</keyword>
<proteinExistence type="predicted"/>
<dbReference type="PANTHER" id="PTHR22683">
    <property type="entry name" value="SPORULATION PROTEIN RELATED"/>
    <property type="match status" value="1"/>
</dbReference>
<dbReference type="SUPFAM" id="SSF52540">
    <property type="entry name" value="P-loop containing nucleoside triphosphate hydrolases"/>
    <property type="match status" value="2"/>
</dbReference>
<feature type="domain" description="FtsK" evidence="6">
    <location>
        <begin position="650"/>
        <end position="835"/>
    </location>
</feature>
<evidence type="ECO:0000256" key="3">
    <source>
        <dbReference type="PROSITE-ProRule" id="PRU00289"/>
    </source>
</evidence>
<feature type="domain" description="FtsK" evidence="6">
    <location>
        <begin position="964"/>
        <end position="1143"/>
    </location>
</feature>
<name>A0A8J3VET6_9ACTN</name>
<evidence type="ECO:0000259" key="6">
    <source>
        <dbReference type="PROSITE" id="PS50901"/>
    </source>
</evidence>
<dbReference type="InterPro" id="IPR027417">
    <property type="entry name" value="P-loop_NTPase"/>
</dbReference>
<keyword evidence="7" id="KW-0132">Cell division</keyword>
<dbReference type="Proteomes" id="UP000612899">
    <property type="component" value="Unassembled WGS sequence"/>
</dbReference>
<comment type="caution">
    <text evidence="7">The sequence shown here is derived from an EMBL/GenBank/DDBJ whole genome shotgun (WGS) entry which is preliminary data.</text>
</comment>
<dbReference type="EMBL" id="BONY01000009">
    <property type="protein sequence ID" value="GIH03865.1"/>
    <property type="molecule type" value="Genomic_DNA"/>
</dbReference>
<protein>
    <submittedName>
        <fullName evidence="7">Cell division protein FtsK</fullName>
    </submittedName>
</protein>
<evidence type="ECO:0000256" key="5">
    <source>
        <dbReference type="SAM" id="Phobius"/>
    </source>
</evidence>
<accession>A0A8J3VET6</accession>
<evidence type="ECO:0000256" key="1">
    <source>
        <dbReference type="ARBA" id="ARBA00022741"/>
    </source>
</evidence>
<dbReference type="RefSeq" id="WP_203907758.1">
    <property type="nucleotide sequence ID" value="NZ_BONY01000009.1"/>
</dbReference>
<organism evidence="7 8">
    <name type="scientific">Rhizocola hellebori</name>
    <dbReference type="NCBI Taxonomy" id="1392758"/>
    <lineage>
        <taxon>Bacteria</taxon>
        <taxon>Bacillati</taxon>
        <taxon>Actinomycetota</taxon>
        <taxon>Actinomycetes</taxon>
        <taxon>Micromonosporales</taxon>
        <taxon>Micromonosporaceae</taxon>
        <taxon>Rhizocola</taxon>
    </lineage>
</organism>
<dbReference type="SMART" id="SM00382">
    <property type="entry name" value="AAA"/>
    <property type="match status" value="3"/>
</dbReference>
<dbReference type="InterPro" id="IPR003593">
    <property type="entry name" value="AAA+_ATPase"/>
</dbReference>
<keyword evidence="7" id="KW-0131">Cell cycle</keyword>
<feature type="binding site" evidence="3">
    <location>
        <begin position="668"/>
        <end position="675"/>
    </location>
    <ligand>
        <name>ATP</name>
        <dbReference type="ChEBI" id="CHEBI:30616"/>
    </ligand>
</feature>
<sequence length="1414" mass="149801">MIPLVLRWRAVEAEVRLAILDEAATLDDLVVAAIGRPSPGPVTIDGRALLPRTPLALAGVGCGCTITLDPPATDPVPATVTGGPVGLTATSPAAGPAAALPPVAGATAVGLATGGQGPRMQERRQAGVARLELRQVAGYGAGTRIGLEPGRHLVRRAGSAGQPGAVAAVLEVTANGTVTVAPLNPAVRIDGIACAPGDPLPRGAALELAGADAFTVVTPTPVAGRRLPDVTGVRTLNRPPRLAPPPCPEPVSMPQEPQRPGKRRPLPWLSIVIPLPIAVIMAFLLKQPYFLIFGLMSPLMLVARFAEERRTRRKDERQHTAQLARLLGELREAVRAQQFRWRDNQRAVHADLAELVRRAEEHDSRLWERRPGDHDFLRVRLGQAAQPWQADVLRAGQAVDGAEAALDQLSTVDAAPLVADLTEGGLGFCGEREAVLPLVRAALIDLLVQHGPADLRLVVLTEPDRLADWDWVKWLPHAGVDGSTQLACEETRARAILPTAALTKDARLPISLIVVDSDSYLDKRTSPVRPLLARAAEHVRAVVITENLTALPAVCTSMVEVGAGQSAYHEPGRRLTLEQVAYAGLPLPATVVCARALAGLDDPDRPSGSSGLPTALGLLTLLEGGTSVAKRWRAAVPAASLSVPLGVSELGNFKVDIVADGPHALIAGTTGSGKSELLRTMVAALAATASPAHLNFVLIDYKGGGAFDVCADLPHTVGVVTDLDEHLGERALRCLKAEVRQRERLLRDAGAAKLEEFRGDRPLPRLIVIIDEFATLAAELPDFLQSLVDIAQRGRSLGVHLVLATQRPAGVLDNKIRANTNLRIALRVQEDADSTDVIGARDAARLPRGLPGRGYARLGAGELTLFQSAIVSAQLPRGDRRPVQVLPFTATGDARPTAMPGPAEGTDLQILVTACRQAFTELGLPEPRVPWPPPLPQHLAAEQLHLGTGAIPLGLADLPDQQRQDCYGWDPAKEGNLACYGIVGAGTSTTLATVALAAATIHPPRDFHLYVLDCDSGTLSPLAALPHTGAYIRLDEEERLRRLVRHLQTQLEHRRELSRRGDRAAQPLLCLLIDNFGALRQAAEDNVELNACFGDLTQIIRDGSGLGVVVALSAKQERALPGSLAAVIPKRLVMRLGDTLAYAAFGLRPRDVPEMVTGRAIDLATGAEVQVARHGGGDLTAAVTRIAAAAAPGGAPERILALPNQIQLAGIGDATQSANGTWRVPLGLEAGSLRPAVLTLHAGEAATVVGPSRSGRSTVLCTIARSVHAADPRLALHALAVRPSPLRELEFLADLATSPAEAEAWAERVLKDDNARWAFIDDAERLAGKAFEALAKHRDDRLTVVVAGRPDDLRGFGHWAKDLQRSRAGMALRPAAGDAEVFKVGFPVRIPRFPPGRGFLVSDGELATVQVAMA</sequence>
<feature type="region of interest" description="Disordered" evidence="4">
    <location>
        <begin position="233"/>
        <end position="262"/>
    </location>
</feature>
<keyword evidence="5" id="KW-0812">Transmembrane</keyword>
<dbReference type="PANTHER" id="PTHR22683:SF1">
    <property type="entry name" value="TYPE VII SECRETION SYSTEM PROTEIN ESSC"/>
    <property type="match status" value="1"/>
</dbReference>
<evidence type="ECO:0000256" key="4">
    <source>
        <dbReference type="SAM" id="MobiDB-lite"/>
    </source>
</evidence>
<dbReference type="Pfam" id="PF01580">
    <property type="entry name" value="FtsK_SpoIIIE"/>
    <property type="match status" value="2"/>
</dbReference>
<evidence type="ECO:0000313" key="7">
    <source>
        <dbReference type="EMBL" id="GIH03865.1"/>
    </source>
</evidence>
<dbReference type="Gene3D" id="3.40.50.300">
    <property type="entry name" value="P-loop containing nucleotide triphosphate hydrolases"/>
    <property type="match status" value="3"/>
</dbReference>
<keyword evidence="5" id="KW-1133">Transmembrane helix</keyword>
<feature type="transmembrane region" description="Helical" evidence="5">
    <location>
        <begin position="266"/>
        <end position="283"/>
    </location>
</feature>
<reference evidence="7" key="1">
    <citation type="submission" date="2021-01" db="EMBL/GenBank/DDBJ databases">
        <title>Whole genome shotgun sequence of Rhizocola hellebori NBRC 109834.</title>
        <authorList>
            <person name="Komaki H."/>
            <person name="Tamura T."/>
        </authorList>
    </citation>
    <scope>NUCLEOTIDE SEQUENCE</scope>
    <source>
        <strain evidence="7">NBRC 109834</strain>
    </source>
</reference>
<feature type="compositionally biased region" description="Pro residues" evidence="4">
    <location>
        <begin position="241"/>
        <end position="251"/>
    </location>
</feature>
<keyword evidence="8" id="KW-1185">Reference proteome</keyword>